<dbReference type="AlphaFoldDB" id="A0A1H4D364"/>
<sequence length="464" mass="55057">MKALNFIHQNKKLAGFLSIALMLLVYAELSFNTERYEHLKLFSYYGLAFGFSIILTELFKKKVWLLFGLAIIIRLFFINHIPALSQDFYRFIWDGMLNWEGYNAYVALPQTFLEKHHLENLGFAKFLVQKMGDLSAGNHTNYPPIAQWIYTLSYGVSKDSLINNIIFLRAINWLAEIGIIFFLIKILKFLKIKKHYVFYFILNPLIILEITGNLHFEVVMLFFFLGFIYHMLKNSSVRLISIFLSLSILSKLLPLIIFPLILSYQFYRGNNKKNFIKSTQILLLSSLIIGLAYVNFIDENLISSYQSSLSLWFQKFEFNASLYYIFREIGYQWVDYNAISLIGKLLAISIFSLVIFTSFYQYKNNREVDFLKRIVYIFTIYLLLSTTIHPWYLILPFGVSMLTKQKLFWVWSLSIILSYHAYHQNYFSENLWIVMIEYAFIFLVIILSKRYHYLFQKKIKHLEN</sequence>
<feature type="transmembrane region" description="Helical" evidence="1">
    <location>
        <begin position="161"/>
        <end position="184"/>
    </location>
</feature>
<evidence type="ECO:0008006" key="4">
    <source>
        <dbReference type="Google" id="ProtNLM"/>
    </source>
</evidence>
<feature type="transmembrane region" description="Helical" evidence="1">
    <location>
        <begin position="196"/>
        <end position="229"/>
    </location>
</feature>
<feature type="transmembrane region" description="Helical" evidence="1">
    <location>
        <begin position="64"/>
        <end position="83"/>
    </location>
</feature>
<keyword evidence="1" id="KW-1133">Transmembrane helix</keyword>
<feature type="transmembrane region" description="Helical" evidence="1">
    <location>
        <begin position="374"/>
        <end position="395"/>
    </location>
</feature>
<dbReference type="Pfam" id="PF26314">
    <property type="entry name" value="MptA_B_family"/>
    <property type="match status" value="1"/>
</dbReference>
<feature type="transmembrane region" description="Helical" evidence="1">
    <location>
        <begin position="279"/>
        <end position="297"/>
    </location>
</feature>
<evidence type="ECO:0000313" key="2">
    <source>
        <dbReference type="EMBL" id="SEA67077.1"/>
    </source>
</evidence>
<dbReference type="EMBL" id="FNQF01000009">
    <property type="protein sequence ID" value="SEA67077.1"/>
    <property type="molecule type" value="Genomic_DNA"/>
</dbReference>
<dbReference type="RefSeq" id="WP_093245141.1">
    <property type="nucleotide sequence ID" value="NZ_FNQF01000009.1"/>
</dbReference>
<proteinExistence type="predicted"/>
<dbReference type="Proteomes" id="UP000198820">
    <property type="component" value="Unassembled WGS sequence"/>
</dbReference>
<organism evidence="2 3">
    <name type="scientific">Psychroflexus halocasei</name>
    <dbReference type="NCBI Taxonomy" id="908615"/>
    <lineage>
        <taxon>Bacteria</taxon>
        <taxon>Pseudomonadati</taxon>
        <taxon>Bacteroidota</taxon>
        <taxon>Flavobacteriia</taxon>
        <taxon>Flavobacteriales</taxon>
        <taxon>Flavobacteriaceae</taxon>
        <taxon>Psychroflexus</taxon>
    </lineage>
</organism>
<protein>
    <recommendedName>
        <fullName evidence="4">Mannosyltransferase related to Gpi18</fullName>
    </recommendedName>
</protein>
<reference evidence="2 3" key="1">
    <citation type="submission" date="2016-10" db="EMBL/GenBank/DDBJ databases">
        <authorList>
            <person name="de Groot N.N."/>
        </authorList>
    </citation>
    <scope>NUCLEOTIDE SEQUENCE [LARGE SCALE GENOMIC DNA]</scope>
    <source>
        <strain evidence="2 3">DSM 23581</strain>
    </source>
</reference>
<feature type="transmembrane region" description="Helical" evidence="1">
    <location>
        <begin position="43"/>
        <end position="59"/>
    </location>
</feature>
<feature type="transmembrane region" description="Helical" evidence="1">
    <location>
        <begin position="338"/>
        <end position="362"/>
    </location>
</feature>
<accession>A0A1H4D364</accession>
<keyword evidence="1" id="KW-0472">Membrane</keyword>
<feature type="transmembrane region" description="Helical" evidence="1">
    <location>
        <begin position="430"/>
        <end position="448"/>
    </location>
</feature>
<evidence type="ECO:0000313" key="3">
    <source>
        <dbReference type="Proteomes" id="UP000198820"/>
    </source>
</evidence>
<keyword evidence="3" id="KW-1185">Reference proteome</keyword>
<gene>
    <name evidence="2" type="ORF">SAMN05421540_10995</name>
</gene>
<evidence type="ECO:0000256" key="1">
    <source>
        <dbReference type="SAM" id="Phobius"/>
    </source>
</evidence>
<name>A0A1H4D364_9FLAO</name>
<dbReference type="STRING" id="908615.SAMN05421540_10995"/>
<feature type="transmembrane region" description="Helical" evidence="1">
    <location>
        <begin position="241"/>
        <end position="267"/>
    </location>
</feature>
<keyword evidence="1" id="KW-0812">Transmembrane</keyword>